<sequence length="195" mass="22012">MTFGVDDADRDRANKQMDKMYGRIGDTHAKVRLAELGANWFGNISTKLETEFIGKNLVTDSSTLEVMATIRRYTSLIKALRDEQFELSFLDKDKLSLRHLVYAEFVNAVVLVLPKVAKKIYSLAMGSFVLCVPRYHISNKMTIHFVVLKLPGSASTHVSTSMRLDFSSLLSLDDSLTRARPNRRTLGSFYAKLNV</sequence>
<protein>
    <submittedName>
        <fullName evidence="1">Uncharacterized protein</fullName>
    </submittedName>
</protein>
<evidence type="ECO:0000313" key="1">
    <source>
        <dbReference type="EMBL" id="KAK9157474.1"/>
    </source>
</evidence>
<dbReference type="Proteomes" id="UP001419268">
    <property type="component" value="Unassembled WGS sequence"/>
</dbReference>
<name>A0AAP0KTA1_9MAGN</name>
<reference evidence="1 2" key="1">
    <citation type="submission" date="2024-01" db="EMBL/GenBank/DDBJ databases">
        <title>Genome assemblies of Stephania.</title>
        <authorList>
            <person name="Yang L."/>
        </authorList>
    </citation>
    <scope>NUCLEOTIDE SEQUENCE [LARGE SCALE GENOMIC DNA]</scope>
    <source>
        <strain evidence="1">JXDWG</strain>
        <tissue evidence="1">Leaf</tissue>
    </source>
</reference>
<evidence type="ECO:0000313" key="2">
    <source>
        <dbReference type="Proteomes" id="UP001419268"/>
    </source>
</evidence>
<comment type="caution">
    <text evidence="1">The sequence shown here is derived from an EMBL/GenBank/DDBJ whole genome shotgun (WGS) entry which is preliminary data.</text>
</comment>
<accession>A0AAP0KTA1</accession>
<dbReference type="EMBL" id="JBBNAG010000002">
    <property type="protein sequence ID" value="KAK9157474.1"/>
    <property type="molecule type" value="Genomic_DNA"/>
</dbReference>
<proteinExistence type="predicted"/>
<keyword evidence="2" id="KW-1185">Reference proteome</keyword>
<organism evidence="1 2">
    <name type="scientific">Stephania cephalantha</name>
    <dbReference type="NCBI Taxonomy" id="152367"/>
    <lineage>
        <taxon>Eukaryota</taxon>
        <taxon>Viridiplantae</taxon>
        <taxon>Streptophyta</taxon>
        <taxon>Embryophyta</taxon>
        <taxon>Tracheophyta</taxon>
        <taxon>Spermatophyta</taxon>
        <taxon>Magnoliopsida</taxon>
        <taxon>Ranunculales</taxon>
        <taxon>Menispermaceae</taxon>
        <taxon>Menispermoideae</taxon>
        <taxon>Cissampelideae</taxon>
        <taxon>Stephania</taxon>
    </lineage>
</organism>
<gene>
    <name evidence="1" type="ORF">Scep_004048</name>
</gene>
<dbReference type="AlphaFoldDB" id="A0AAP0KTA1"/>